<keyword evidence="3" id="KW-0479">Metal-binding</keyword>
<feature type="chain" id="PRO_5045235444" evidence="5">
    <location>
        <begin position="22"/>
        <end position="117"/>
    </location>
</feature>
<dbReference type="Pfam" id="PF03055">
    <property type="entry name" value="RPE65"/>
    <property type="match status" value="1"/>
</dbReference>
<sequence>MLSRMLFKMIVSCLFASMANCWDVPDNIYNTYFGTISRERPYMPTEIYGEIPDWIEGYFLKQSGGTYGNWSNPELGSKITHAFDGLGTVASFKMRDGMVEYGTKYVIYQSIHPHSLQ</sequence>
<dbReference type="Proteomes" id="UP000694865">
    <property type="component" value="Unplaced"/>
</dbReference>
<protein>
    <submittedName>
        <fullName evidence="7">Uncharacterized protein LOC102808044</fullName>
    </submittedName>
</protein>
<evidence type="ECO:0000256" key="2">
    <source>
        <dbReference type="ARBA" id="ARBA00006787"/>
    </source>
</evidence>
<reference evidence="7" key="1">
    <citation type="submission" date="2025-08" db="UniProtKB">
        <authorList>
            <consortium name="RefSeq"/>
        </authorList>
    </citation>
    <scope>IDENTIFICATION</scope>
    <source>
        <tissue evidence="7">Testes</tissue>
    </source>
</reference>
<dbReference type="InterPro" id="IPR004294">
    <property type="entry name" value="Carotenoid_Oase"/>
</dbReference>
<keyword evidence="4" id="KW-0408">Iron</keyword>
<keyword evidence="6" id="KW-1185">Reference proteome</keyword>
<evidence type="ECO:0000256" key="4">
    <source>
        <dbReference type="ARBA" id="ARBA00023004"/>
    </source>
</evidence>
<dbReference type="RefSeq" id="XP_006814438.1">
    <property type="nucleotide sequence ID" value="XM_006814375.1"/>
</dbReference>
<organism evidence="6 7">
    <name type="scientific">Saccoglossus kowalevskii</name>
    <name type="common">Acorn worm</name>
    <dbReference type="NCBI Taxonomy" id="10224"/>
    <lineage>
        <taxon>Eukaryota</taxon>
        <taxon>Metazoa</taxon>
        <taxon>Hemichordata</taxon>
        <taxon>Enteropneusta</taxon>
        <taxon>Harrimaniidae</taxon>
        <taxon>Saccoglossus</taxon>
    </lineage>
</organism>
<dbReference type="GeneID" id="102808044"/>
<evidence type="ECO:0000313" key="6">
    <source>
        <dbReference type="Proteomes" id="UP000694865"/>
    </source>
</evidence>
<gene>
    <name evidence="7" type="primary">LOC102808044</name>
</gene>
<feature type="signal peptide" evidence="5">
    <location>
        <begin position="1"/>
        <end position="21"/>
    </location>
</feature>
<keyword evidence="5" id="KW-0732">Signal</keyword>
<evidence type="ECO:0000256" key="1">
    <source>
        <dbReference type="ARBA" id="ARBA00001954"/>
    </source>
</evidence>
<proteinExistence type="inferred from homology"/>
<evidence type="ECO:0000313" key="7">
    <source>
        <dbReference type="RefSeq" id="XP_006814438.1"/>
    </source>
</evidence>
<evidence type="ECO:0000256" key="5">
    <source>
        <dbReference type="SAM" id="SignalP"/>
    </source>
</evidence>
<comment type="similarity">
    <text evidence="2">Belongs to the carotenoid oxygenase family.</text>
</comment>
<accession>A0ABM0M347</accession>
<evidence type="ECO:0000256" key="3">
    <source>
        <dbReference type="ARBA" id="ARBA00022723"/>
    </source>
</evidence>
<name>A0ABM0M347_SACKO</name>
<comment type="cofactor">
    <cofactor evidence="1">
        <name>Fe(2+)</name>
        <dbReference type="ChEBI" id="CHEBI:29033"/>
    </cofactor>
</comment>